<dbReference type="EMBL" id="JNVN01000515">
    <property type="protein sequence ID" value="KHJ35128.1"/>
    <property type="molecule type" value="Genomic_DNA"/>
</dbReference>
<accession>A0A0B1PA45</accession>
<feature type="region of interest" description="Disordered" evidence="1">
    <location>
        <begin position="252"/>
        <end position="271"/>
    </location>
</feature>
<dbReference type="AlphaFoldDB" id="A0A0B1PA45"/>
<dbReference type="STRING" id="52586.A0A0B1PA45"/>
<dbReference type="Proteomes" id="UP000030854">
    <property type="component" value="Unassembled WGS sequence"/>
</dbReference>
<gene>
    <name evidence="2" type="ORF">EV44_g4186</name>
</gene>
<dbReference type="OMA" id="NQASHAQ"/>
<evidence type="ECO:0000313" key="2">
    <source>
        <dbReference type="EMBL" id="KHJ35128.1"/>
    </source>
</evidence>
<proteinExistence type="predicted"/>
<keyword evidence="3" id="KW-1185">Reference proteome</keyword>
<name>A0A0B1PA45_UNCNE</name>
<evidence type="ECO:0000313" key="3">
    <source>
        <dbReference type="Proteomes" id="UP000030854"/>
    </source>
</evidence>
<comment type="caution">
    <text evidence="2">The sequence shown here is derived from an EMBL/GenBank/DDBJ whole genome shotgun (WGS) entry which is preliminary data.</text>
</comment>
<feature type="region of interest" description="Disordered" evidence="1">
    <location>
        <begin position="523"/>
        <end position="549"/>
    </location>
</feature>
<evidence type="ECO:0000256" key="1">
    <source>
        <dbReference type="SAM" id="MobiDB-lite"/>
    </source>
</evidence>
<protein>
    <submittedName>
        <fullName evidence="2">Putative eka-like protein</fullName>
    </submittedName>
</protein>
<dbReference type="HOGENOM" id="CLU_018153_0_1_1"/>
<sequence length="616" mass="66882">MPAVRTKRQFTMADIAKSRARARLNNKGLASDLIDIDAIESAIKQNDSPDIEMIDEEIDRLIAIGLESSCWATKGPVISVENSTPSIYAVEKPKSTDRVDLPLPSPTPVVQIQQHRSPTNEEPTLVGLPISHASPTTSSSITPQDTPIQIEKMRELPCPPELLAVVEVEKRRAAQTAANTEVCTVAINSVETALALLATGIQNNFVVSLKVYLRSAIAHFLRSGTAATPPTLPSRPSGPPPAVPIIKNKARCAPPAKVNPPSNPKSKSGGTWATVALKGHQNSPATASTTQNAPLQRTKNNLVNHTASSGPDERLFLRIDKNHEWRLLAPSGVREILCEHLSCTPSDITHITRTPTGFALTVKGKETRQKILNDSDGISTQGAKLEPASDLITYRIATFPIALRTSNGSVTVDDTNLASEIVRVTNVAPKMVRVHGKTRVGAPHRSWLAHFPRDQAPRPGFRLFDESGVAVLYKPRRSIQQCKRCHGFHATRGCSRAPACENCSSTMHSINECKAPTKCRNCGGPHRSDSRNCLARPSRSGPASKDQLKTIRQMDQREYHAKARAEAAVIRAEVATTSVERLQSTDQNNLQAIIPTNEMAMSEAPNEGNLIPETQL</sequence>
<organism evidence="2 3">
    <name type="scientific">Uncinula necator</name>
    <name type="common">Grape powdery mildew</name>
    <dbReference type="NCBI Taxonomy" id="52586"/>
    <lineage>
        <taxon>Eukaryota</taxon>
        <taxon>Fungi</taxon>
        <taxon>Dikarya</taxon>
        <taxon>Ascomycota</taxon>
        <taxon>Pezizomycotina</taxon>
        <taxon>Leotiomycetes</taxon>
        <taxon>Erysiphales</taxon>
        <taxon>Erysiphaceae</taxon>
        <taxon>Erysiphe</taxon>
    </lineage>
</organism>
<reference evidence="2 3" key="1">
    <citation type="journal article" date="2014" name="BMC Genomics">
        <title>Adaptive genomic structural variation in the grape powdery mildew pathogen, Erysiphe necator.</title>
        <authorList>
            <person name="Jones L."/>
            <person name="Riaz S."/>
            <person name="Morales-Cruz A."/>
            <person name="Amrine K.C."/>
            <person name="McGuire B."/>
            <person name="Gubler W.D."/>
            <person name="Walker M.A."/>
            <person name="Cantu D."/>
        </authorList>
    </citation>
    <scope>NUCLEOTIDE SEQUENCE [LARGE SCALE GENOMIC DNA]</scope>
    <source>
        <strain evidence="3">c</strain>
    </source>
</reference>